<feature type="domain" description="DUF2264" evidence="1">
    <location>
        <begin position="14"/>
        <end position="409"/>
    </location>
</feature>
<dbReference type="Pfam" id="PF20938">
    <property type="entry name" value="DUF2264_C"/>
    <property type="match status" value="1"/>
</dbReference>
<dbReference type="PANTHER" id="PTHR35339:SF2">
    <property type="entry name" value="DUF2264 DOMAIN-CONTAINING PROTEIN-RELATED"/>
    <property type="match status" value="1"/>
</dbReference>
<dbReference type="InterPro" id="IPR049237">
    <property type="entry name" value="DUF2264_C"/>
</dbReference>
<dbReference type="InterPro" id="IPR016624">
    <property type="entry name" value="UCP014753"/>
</dbReference>
<evidence type="ECO:0000259" key="1">
    <source>
        <dbReference type="Pfam" id="PF10022"/>
    </source>
</evidence>
<accession>A0A0E3D8P3</accession>
<proteinExistence type="predicted"/>
<organism evidence="3">
    <name type="scientific">Penicillium janthinellum</name>
    <name type="common">Penicillium vitale</name>
    <dbReference type="NCBI Taxonomy" id="5079"/>
    <lineage>
        <taxon>Eukaryota</taxon>
        <taxon>Fungi</taxon>
        <taxon>Dikarya</taxon>
        <taxon>Ascomycota</taxon>
        <taxon>Pezizomycotina</taxon>
        <taxon>Eurotiomycetes</taxon>
        <taxon>Eurotiomycetidae</taxon>
        <taxon>Eurotiales</taxon>
        <taxon>Aspergillaceae</taxon>
        <taxon>Penicillium</taxon>
    </lineage>
</organism>
<sequence length="722" mass="80846">MPPLHGFSDNPFRTRDDLATAALALLRPLTSYFSPSCARIQIPVSTAAHFDEGSAQLEGFVRPLWAVACLLDLQSTLQKGNSSHHKLNEAIEEVISPWIKGFTAGTDPDHAEYWGSIGETDHQRMVEAEVLAYALLSSPERLFHNRDEKTRRNINSWLRGMNGQPMPNNNWRWFRVFVNLALIKVCGVPAAEVLDEMNADLEILDSFYLLDGWSGDGPWLTTQEEEEEAAEFERTRRRDAIGKGRQVDYYSGSFAIQFSQLLYVKFASDWDPNRAGKYRQQARDFGASFWRYFDSGGSAIPFGRSLTYRFSCGAFFAALAVSPVPDMPWPLLTPGKVKGFLLRHLRWWASHSDDIFHSDGTLNIGWLYPNMYMCEDYNSPQSPYWCLKTFIAISLSQDDEFWTAEEEPYPSFFKPQLLPAPRQILSNHPAGNHHFCLSPAQFVAWPMKATQAKYSKFEYSSTFGFSVPTGPLIQQIAPDCTLALSRDGAETWAVKWKCSVPTFTEVAVRTRTGLSQAQATSVRWYPWGDRGVEVRTTLIPPTDRWPDWHVRVHRVQVNSVLRSLHTVEGGFASPGRCSQDGSKLPDIGKLSPNIEIGSSEGVLQTPDSVLMLSVVGATGLSSDTGNESASYSTKTQALKPDANTNLVHQRTIIPVITRDVMSDIQAGEVFLYVTKVFGISATANCNRRVGGSVEERWVDRPVVLLSGSEERESKEDCIILAP</sequence>
<dbReference type="InterPro" id="IPR049349">
    <property type="entry name" value="DUF2264_N"/>
</dbReference>
<reference evidence="3" key="1">
    <citation type="journal article" date="2015" name="Toxins">
        <title>Molecular cloning and functional analysis of gene clusters for the biosynthesis of indole-diterpenes in Penicillium crustosum and P. janthinellum.</title>
        <authorList>
            <person name="Nicholson M.J."/>
            <person name="Eaton C.J."/>
            <person name="Starkel C."/>
            <person name="Tapper B.A."/>
            <person name="Cox M.P."/>
            <person name="Scott B."/>
        </authorList>
    </citation>
    <scope>NUCLEOTIDE SEQUENCE</scope>
    <source>
        <strain evidence="3">PN2408</strain>
    </source>
</reference>
<dbReference type="EMBL" id="KF280651">
    <property type="protein sequence ID" value="AGZ20491.1"/>
    <property type="molecule type" value="Genomic_DNA"/>
</dbReference>
<protein>
    <submittedName>
        <fullName evidence="3">Uncharacterized protein</fullName>
    </submittedName>
</protein>
<evidence type="ECO:0000259" key="2">
    <source>
        <dbReference type="Pfam" id="PF20938"/>
    </source>
</evidence>
<dbReference type="PANTHER" id="PTHR35339">
    <property type="entry name" value="LINALOOL DEHYDRATASE_ISOMERASE DOMAIN-CONTAINING PROTEIN"/>
    <property type="match status" value="1"/>
</dbReference>
<dbReference type="AlphaFoldDB" id="A0A0E3D8P3"/>
<evidence type="ECO:0000313" key="3">
    <source>
        <dbReference type="EMBL" id="AGZ20491.1"/>
    </source>
</evidence>
<feature type="domain" description="DUF2264" evidence="2">
    <location>
        <begin position="417"/>
        <end position="703"/>
    </location>
</feature>
<dbReference type="PIRSF" id="PIRSF014753">
    <property type="entry name" value="UCP014753"/>
    <property type="match status" value="1"/>
</dbReference>
<dbReference type="Pfam" id="PF10022">
    <property type="entry name" value="DUF2264"/>
    <property type="match status" value="1"/>
</dbReference>
<name>A0A0E3D8P3_PENJA</name>